<sequence>MDKPLIVKSTILINASAAKVWDALTNPAKTKIYMFGCETVSDWEAGSELLWKGNYEGKETVFVKGKIISIEPQKLLKYTVIDPFASYPDIPENYLNVTYELAGQGENTILTVTQDGFETAAEGEKRYKDTYNNGEGWNPILAEIKKLAEQG</sequence>
<dbReference type="AlphaFoldDB" id="A0A7K1SU75"/>
<keyword evidence="4" id="KW-1185">Reference proteome</keyword>
<dbReference type="SUPFAM" id="SSF55961">
    <property type="entry name" value="Bet v1-like"/>
    <property type="match status" value="1"/>
</dbReference>
<evidence type="ECO:0000313" key="4">
    <source>
        <dbReference type="Proteomes" id="UP000462014"/>
    </source>
</evidence>
<comment type="caution">
    <text evidence="3">The sequence shown here is derived from an EMBL/GenBank/DDBJ whole genome shotgun (WGS) entry which is preliminary data.</text>
</comment>
<dbReference type="Gene3D" id="3.30.530.20">
    <property type="match status" value="1"/>
</dbReference>
<dbReference type="InterPro" id="IPR023393">
    <property type="entry name" value="START-like_dom_sf"/>
</dbReference>
<dbReference type="Proteomes" id="UP000462014">
    <property type="component" value="Unassembled WGS sequence"/>
</dbReference>
<evidence type="ECO:0000256" key="1">
    <source>
        <dbReference type="ARBA" id="ARBA00006817"/>
    </source>
</evidence>
<dbReference type="EMBL" id="WPIK01000004">
    <property type="protein sequence ID" value="MVN20844.1"/>
    <property type="molecule type" value="Genomic_DNA"/>
</dbReference>
<protein>
    <recommendedName>
        <fullName evidence="2">Activator of Hsp90 ATPase homologue 1/2-like C-terminal domain-containing protein</fullName>
    </recommendedName>
</protein>
<reference evidence="3 4" key="1">
    <citation type="submission" date="2019-12" db="EMBL/GenBank/DDBJ databases">
        <title>Mucilaginibacter sp. HMF7410 genome sequencing and assembly.</title>
        <authorList>
            <person name="Kang H."/>
            <person name="Cha I."/>
            <person name="Kim H."/>
            <person name="Joh K."/>
        </authorList>
    </citation>
    <scope>NUCLEOTIDE SEQUENCE [LARGE SCALE GENOMIC DNA]</scope>
    <source>
        <strain evidence="3 4">HMF7410</strain>
    </source>
</reference>
<feature type="domain" description="Activator of Hsp90 ATPase homologue 1/2-like C-terminal" evidence="2">
    <location>
        <begin position="14"/>
        <end position="149"/>
    </location>
</feature>
<gene>
    <name evidence="3" type="ORF">GO621_04765</name>
</gene>
<proteinExistence type="inferred from homology"/>
<organism evidence="3 4">
    <name type="scientific">Mucilaginibacter arboris</name>
    <dbReference type="NCBI Taxonomy" id="2682090"/>
    <lineage>
        <taxon>Bacteria</taxon>
        <taxon>Pseudomonadati</taxon>
        <taxon>Bacteroidota</taxon>
        <taxon>Sphingobacteriia</taxon>
        <taxon>Sphingobacteriales</taxon>
        <taxon>Sphingobacteriaceae</taxon>
        <taxon>Mucilaginibacter</taxon>
    </lineage>
</organism>
<evidence type="ECO:0000313" key="3">
    <source>
        <dbReference type="EMBL" id="MVN20844.1"/>
    </source>
</evidence>
<dbReference type="RefSeq" id="WP_157564700.1">
    <property type="nucleotide sequence ID" value="NZ_WPIK01000004.1"/>
</dbReference>
<comment type="similarity">
    <text evidence="1">Belongs to the AHA1 family.</text>
</comment>
<accession>A0A7K1SU75</accession>
<dbReference type="Pfam" id="PF08327">
    <property type="entry name" value="AHSA1"/>
    <property type="match status" value="1"/>
</dbReference>
<dbReference type="InterPro" id="IPR013538">
    <property type="entry name" value="ASHA1/2-like_C"/>
</dbReference>
<name>A0A7K1SU75_9SPHI</name>
<evidence type="ECO:0000259" key="2">
    <source>
        <dbReference type="Pfam" id="PF08327"/>
    </source>
</evidence>